<dbReference type="InterPro" id="IPR024775">
    <property type="entry name" value="DinB-like"/>
</dbReference>
<proteinExistence type="predicted"/>
<evidence type="ECO:0000259" key="1">
    <source>
        <dbReference type="Pfam" id="PF12867"/>
    </source>
</evidence>
<keyword evidence="3" id="KW-1185">Reference proteome</keyword>
<dbReference type="Proteomes" id="UP000829647">
    <property type="component" value="Chromosome"/>
</dbReference>
<organism evidence="2 3">
    <name type="scientific">Hymenobacter sublimis</name>
    <dbReference type="NCBI Taxonomy" id="2933777"/>
    <lineage>
        <taxon>Bacteria</taxon>
        <taxon>Pseudomonadati</taxon>
        <taxon>Bacteroidota</taxon>
        <taxon>Cytophagia</taxon>
        <taxon>Cytophagales</taxon>
        <taxon>Hymenobacteraceae</taxon>
        <taxon>Hymenobacter</taxon>
    </lineage>
</organism>
<evidence type="ECO:0000313" key="3">
    <source>
        <dbReference type="Proteomes" id="UP000829647"/>
    </source>
</evidence>
<sequence length="178" mass="20058">MSHLTTRPSADQYAPYYATYIRLVPEGHSPLQQLREQPATLQQLLHGLTDEQARLRYAPGKWSIKESLVHVLDTERIFAYRALRIARGDQQPLPGFDQDAYVPASGADERPLEDILREYDAVRAATLSLLESFPAEAYERTGTASASPVSVRALAFMLAGHEAHHLHLLQKRYLPLLK</sequence>
<dbReference type="RefSeq" id="WP_247977028.1">
    <property type="nucleotide sequence ID" value="NZ_CP095848.1"/>
</dbReference>
<dbReference type="Pfam" id="PF12867">
    <property type="entry name" value="DinB_2"/>
    <property type="match status" value="1"/>
</dbReference>
<dbReference type="InterPro" id="IPR034660">
    <property type="entry name" value="DinB/YfiT-like"/>
</dbReference>
<evidence type="ECO:0000313" key="2">
    <source>
        <dbReference type="EMBL" id="UPL51134.1"/>
    </source>
</evidence>
<protein>
    <submittedName>
        <fullName evidence="2">DinB family protein</fullName>
    </submittedName>
</protein>
<gene>
    <name evidence="2" type="ORF">MWH26_09550</name>
</gene>
<dbReference type="SUPFAM" id="SSF109854">
    <property type="entry name" value="DinB/YfiT-like putative metalloenzymes"/>
    <property type="match status" value="1"/>
</dbReference>
<reference evidence="2 3" key="1">
    <citation type="submission" date="2022-04" db="EMBL/GenBank/DDBJ databases">
        <title>Hymenobacter sp. isolated from the air.</title>
        <authorList>
            <person name="Won M."/>
            <person name="Lee C.-M."/>
            <person name="Woen H.-Y."/>
            <person name="Kwon S.-W."/>
        </authorList>
    </citation>
    <scope>NUCLEOTIDE SEQUENCE [LARGE SCALE GENOMIC DNA]</scope>
    <source>
        <strain evidence="3">5516 S-25</strain>
    </source>
</reference>
<feature type="domain" description="DinB-like" evidence="1">
    <location>
        <begin position="33"/>
        <end position="168"/>
    </location>
</feature>
<accession>A0ABY4JIJ8</accession>
<dbReference type="Gene3D" id="1.20.120.450">
    <property type="entry name" value="dinb family like domain"/>
    <property type="match status" value="1"/>
</dbReference>
<name>A0ABY4JIJ8_9BACT</name>
<dbReference type="EMBL" id="CP095848">
    <property type="protein sequence ID" value="UPL51134.1"/>
    <property type="molecule type" value="Genomic_DNA"/>
</dbReference>